<reference evidence="1" key="1">
    <citation type="submission" date="2022-10" db="EMBL/GenBank/DDBJ databases">
        <title>The complete genomes of actinobacterial strains from the NBC collection.</title>
        <authorList>
            <person name="Joergensen T.S."/>
            <person name="Alvarez Arevalo M."/>
            <person name="Sterndorff E.B."/>
            <person name="Faurdal D."/>
            <person name="Vuksanovic O."/>
            <person name="Mourched A.-S."/>
            <person name="Charusanti P."/>
            <person name="Shaw S."/>
            <person name="Blin K."/>
            <person name="Weber T."/>
        </authorList>
    </citation>
    <scope>NUCLEOTIDE SEQUENCE</scope>
    <source>
        <strain evidence="1">NBC 01771</strain>
    </source>
</reference>
<keyword evidence="2" id="KW-1185">Reference proteome</keyword>
<dbReference type="Proteomes" id="UP001348369">
    <property type="component" value="Chromosome"/>
</dbReference>
<accession>A0ACD4ZX93</accession>
<sequence length="282" mass="29567">MDDNGNGGTVGHGRVVVGTDGSDNAMKAVLWAAREAAVRHRPLVVVYGTQIIIDVSREVLDKAMARVEKEYPEVPVTPLLNRATAAESLVETAGDDDLLVVGSRGLGGFNALLLGSVGLRVAARSRVPVVVVRGTGDEAERPGAPVVAAVRNDGDRAALYFAAEAAKLRVAPLHVVSACQFLQNVGSTATVVDDVNQVARGERETTSRLVAPVREDYAGLDIIEETVPATSAAGTLVEMSGRAALLVMGARRPRNRIGSPLGHVTHTLLQHSACPVTVIPRV</sequence>
<organism evidence="1 2">
    <name type="scientific">Streptomyces scopuliridis</name>
    <dbReference type="NCBI Taxonomy" id="452529"/>
    <lineage>
        <taxon>Bacteria</taxon>
        <taxon>Bacillati</taxon>
        <taxon>Actinomycetota</taxon>
        <taxon>Actinomycetes</taxon>
        <taxon>Kitasatosporales</taxon>
        <taxon>Streptomycetaceae</taxon>
        <taxon>Streptomyces</taxon>
    </lineage>
</organism>
<name>A0ACD4ZX93_9ACTN</name>
<proteinExistence type="predicted"/>
<protein>
    <submittedName>
        <fullName evidence="1">Universal stress protein</fullName>
    </submittedName>
</protein>
<evidence type="ECO:0000313" key="1">
    <source>
        <dbReference type="EMBL" id="WSC02413.1"/>
    </source>
</evidence>
<dbReference type="EMBL" id="CP109109">
    <property type="protein sequence ID" value="WSC02413.1"/>
    <property type="molecule type" value="Genomic_DNA"/>
</dbReference>
<evidence type="ECO:0000313" key="2">
    <source>
        <dbReference type="Proteomes" id="UP001348369"/>
    </source>
</evidence>
<gene>
    <name evidence="1" type="ORF">OG835_39080</name>
</gene>